<dbReference type="PANTHER" id="PTHR30204">
    <property type="entry name" value="REDOX-CYCLING DRUG-SENSING TRANSCRIPTIONAL ACTIVATOR SOXR"/>
    <property type="match status" value="1"/>
</dbReference>
<organism evidence="4 5">
    <name type="scientific">Streptomyces cacaoi</name>
    <dbReference type="NCBI Taxonomy" id="1898"/>
    <lineage>
        <taxon>Bacteria</taxon>
        <taxon>Bacillati</taxon>
        <taxon>Actinomycetota</taxon>
        <taxon>Actinomycetes</taxon>
        <taxon>Kitasatosporales</taxon>
        <taxon>Streptomycetaceae</taxon>
        <taxon>Streptomyces</taxon>
    </lineage>
</organism>
<dbReference type="GO" id="GO:0003677">
    <property type="term" value="F:DNA binding"/>
    <property type="evidence" value="ECO:0007669"/>
    <property type="project" value="UniProtKB-KW"/>
</dbReference>
<feature type="region of interest" description="Disordered" evidence="2">
    <location>
        <begin position="93"/>
        <end position="116"/>
    </location>
</feature>
<dbReference type="GO" id="GO:0003700">
    <property type="term" value="F:DNA-binding transcription factor activity"/>
    <property type="evidence" value="ECO:0007669"/>
    <property type="project" value="InterPro"/>
</dbReference>
<accession>A0A4Y3QUR0</accession>
<evidence type="ECO:0000313" key="5">
    <source>
        <dbReference type="Proteomes" id="UP000319210"/>
    </source>
</evidence>
<proteinExistence type="predicted"/>
<evidence type="ECO:0000259" key="3">
    <source>
        <dbReference type="PROSITE" id="PS50937"/>
    </source>
</evidence>
<dbReference type="PANTHER" id="PTHR30204:SF97">
    <property type="entry name" value="MERR FAMILY REGULATORY PROTEIN"/>
    <property type="match status" value="1"/>
</dbReference>
<sequence>MPHGVPEVTRADATGERFPMSVGAVARELRAEFPGTTVSTIRFFEAEGLVVPGRSASGHRLFGPREVERLRRVLRLRRDECLSLSAIAQRFQEEASRPGGAAPAEPADAAAAPAHAGGTARMGRAGVLAAAGAGEEQLADWEAYGLLDARPDGSYAPAQAAVARLAAELGGYGLQARHLRAVKIAAERQTDLVASIVAPLRRHPDARTRAHAERTAEEIAALSVRLHAAFVRSSLGPHGD</sequence>
<dbReference type="InterPro" id="IPR009061">
    <property type="entry name" value="DNA-bd_dom_put_sf"/>
</dbReference>
<feature type="compositionally biased region" description="Low complexity" evidence="2">
    <location>
        <begin position="97"/>
        <end position="116"/>
    </location>
</feature>
<dbReference type="AlphaFoldDB" id="A0A4Y3QUR0"/>
<name>A0A4Y3QUR0_STRCI</name>
<dbReference type="EMBL" id="BJMM01000003">
    <property type="protein sequence ID" value="GEB48138.1"/>
    <property type="molecule type" value="Genomic_DNA"/>
</dbReference>
<dbReference type="Gene3D" id="1.10.1660.10">
    <property type="match status" value="1"/>
</dbReference>
<dbReference type="Pfam" id="PF13411">
    <property type="entry name" value="MerR_1"/>
    <property type="match status" value="1"/>
</dbReference>
<dbReference type="InterPro" id="IPR000551">
    <property type="entry name" value="MerR-type_HTH_dom"/>
</dbReference>
<dbReference type="PROSITE" id="PS50937">
    <property type="entry name" value="HTH_MERR_2"/>
    <property type="match status" value="1"/>
</dbReference>
<evidence type="ECO:0000256" key="2">
    <source>
        <dbReference type="SAM" id="MobiDB-lite"/>
    </source>
</evidence>
<protein>
    <submittedName>
        <fullName evidence="4">MerR family transcriptional regulator</fullName>
    </submittedName>
</protein>
<comment type="caution">
    <text evidence="4">The sequence shown here is derived from an EMBL/GenBank/DDBJ whole genome shotgun (WGS) entry which is preliminary data.</text>
</comment>
<dbReference type="SUPFAM" id="SSF46955">
    <property type="entry name" value="Putative DNA-binding domain"/>
    <property type="match status" value="1"/>
</dbReference>
<evidence type="ECO:0000256" key="1">
    <source>
        <dbReference type="ARBA" id="ARBA00023125"/>
    </source>
</evidence>
<dbReference type="InterPro" id="IPR047057">
    <property type="entry name" value="MerR_fam"/>
</dbReference>
<dbReference type="SMART" id="SM00422">
    <property type="entry name" value="HTH_MERR"/>
    <property type="match status" value="1"/>
</dbReference>
<feature type="domain" description="HTH merR-type" evidence="3">
    <location>
        <begin position="31"/>
        <end position="93"/>
    </location>
</feature>
<keyword evidence="1" id="KW-0238">DNA-binding</keyword>
<dbReference type="RefSeq" id="WP_051857074.1">
    <property type="nucleotide sequence ID" value="NZ_BJMM01000003.1"/>
</dbReference>
<evidence type="ECO:0000313" key="4">
    <source>
        <dbReference type="EMBL" id="GEB48138.1"/>
    </source>
</evidence>
<dbReference type="CDD" id="cd00592">
    <property type="entry name" value="HTH_MerR-like"/>
    <property type="match status" value="1"/>
</dbReference>
<reference evidence="4 5" key="1">
    <citation type="submission" date="2019-06" db="EMBL/GenBank/DDBJ databases">
        <title>Whole genome shotgun sequence of Streptomyces cacaoi subsp. cacaoi NBRC 12748.</title>
        <authorList>
            <person name="Hosoyama A."/>
            <person name="Uohara A."/>
            <person name="Ohji S."/>
            <person name="Ichikawa N."/>
        </authorList>
    </citation>
    <scope>NUCLEOTIDE SEQUENCE [LARGE SCALE GENOMIC DNA]</scope>
    <source>
        <strain evidence="4 5">NBRC 12748</strain>
    </source>
</reference>
<dbReference type="Proteomes" id="UP000319210">
    <property type="component" value="Unassembled WGS sequence"/>
</dbReference>
<gene>
    <name evidence="4" type="ORF">SCA03_06890</name>
</gene>
<keyword evidence="5" id="KW-1185">Reference proteome</keyword>